<feature type="domain" description="AB hydrolase-1" evidence="1">
    <location>
        <begin position="25"/>
        <end position="130"/>
    </location>
</feature>
<evidence type="ECO:0000259" key="1">
    <source>
        <dbReference type="Pfam" id="PF00561"/>
    </source>
</evidence>
<dbReference type="AlphaFoldDB" id="A0A7W6BXT0"/>
<dbReference type="RefSeq" id="WP_090962117.1">
    <property type="nucleotide sequence ID" value="NZ_FOOA01000005.1"/>
</dbReference>
<protein>
    <recommendedName>
        <fullName evidence="1">AB hydrolase-1 domain-containing protein</fullName>
    </recommendedName>
</protein>
<dbReference type="Proteomes" id="UP000531216">
    <property type="component" value="Unassembled WGS sequence"/>
</dbReference>
<organism evidence="2 3">
    <name type="scientific">Aureimonas phyllosphaerae</name>
    <dbReference type="NCBI Taxonomy" id="1166078"/>
    <lineage>
        <taxon>Bacteria</taxon>
        <taxon>Pseudomonadati</taxon>
        <taxon>Pseudomonadota</taxon>
        <taxon>Alphaproteobacteria</taxon>
        <taxon>Hyphomicrobiales</taxon>
        <taxon>Aurantimonadaceae</taxon>
        <taxon>Aureimonas</taxon>
    </lineage>
</organism>
<evidence type="ECO:0000313" key="2">
    <source>
        <dbReference type="EMBL" id="MBB3936685.1"/>
    </source>
</evidence>
<dbReference type="PANTHER" id="PTHR43689:SF8">
    <property type="entry name" value="ALPHA_BETA-HYDROLASES SUPERFAMILY PROTEIN"/>
    <property type="match status" value="1"/>
</dbReference>
<dbReference type="EMBL" id="JACIDO010000005">
    <property type="protein sequence ID" value="MBB3936685.1"/>
    <property type="molecule type" value="Genomic_DNA"/>
</dbReference>
<keyword evidence="3" id="KW-1185">Reference proteome</keyword>
<accession>A0A7W6BXT0</accession>
<dbReference type="Pfam" id="PF00561">
    <property type="entry name" value="Abhydrolase_1"/>
    <property type="match status" value="1"/>
</dbReference>
<gene>
    <name evidence="2" type="ORF">GGR05_002839</name>
</gene>
<dbReference type="InterPro" id="IPR029058">
    <property type="entry name" value="AB_hydrolase_fold"/>
</dbReference>
<name>A0A7W6BXT0_9HYPH</name>
<dbReference type="PRINTS" id="PR00111">
    <property type="entry name" value="ABHYDROLASE"/>
</dbReference>
<dbReference type="PANTHER" id="PTHR43689">
    <property type="entry name" value="HYDROLASE"/>
    <property type="match status" value="1"/>
</dbReference>
<comment type="caution">
    <text evidence="2">The sequence shown here is derived from an EMBL/GenBank/DDBJ whole genome shotgun (WGS) entry which is preliminary data.</text>
</comment>
<dbReference type="OrthoDB" id="9785847at2"/>
<reference evidence="2 3" key="1">
    <citation type="submission" date="2020-08" db="EMBL/GenBank/DDBJ databases">
        <title>Genomic Encyclopedia of Type Strains, Phase IV (KMG-IV): sequencing the most valuable type-strain genomes for metagenomic binning, comparative biology and taxonomic classification.</title>
        <authorList>
            <person name="Goeker M."/>
        </authorList>
    </citation>
    <scope>NUCLEOTIDE SEQUENCE [LARGE SCALE GENOMIC DNA]</scope>
    <source>
        <strain evidence="2 3">DSM 25024</strain>
    </source>
</reference>
<evidence type="ECO:0000313" key="3">
    <source>
        <dbReference type="Proteomes" id="UP000531216"/>
    </source>
</evidence>
<dbReference type="InterPro" id="IPR000073">
    <property type="entry name" value="AB_hydrolase_1"/>
</dbReference>
<dbReference type="Gene3D" id="3.40.50.1820">
    <property type="entry name" value="alpha/beta hydrolase"/>
    <property type="match status" value="1"/>
</dbReference>
<proteinExistence type="predicted"/>
<sequence>MEPLELQHGDLTLRGTRYPGGHAGHVLLAHGFSSNRMGNNRMFVELARALAAEGFDVVSFDRAGHGESDGRFFDVNVPDELAQLSAMCDLAPRPVHLVGHSLGGMESATLAGRRPDAIASLTLLAPAAASVDEVADGKILGRPYGSILAGEPFDVNGQAIGPAFVRGMEGYDAYAGLSSYRGPVFLHHGEADEVVPFRYAERYHAVWPEARLTSYPGGDHGWQTLALRERLIETCVREIAEVAARAG</sequence>
<dbReference type="SUPFAM" id="SSF53474">
    <property type="entry name" value="alpha/beta-Hydrolases"/>
    <property type="match status" value="1"/>
</dbReference>